<dbReference type="RefSeq" id="WP_088818401.1">
    <property type="nucleotide sequence ID" value="NZ_FYEZ01000002.1"/>
</dbReference>
<feature type="transmembrane region" description="Helical" evidence="6">
    <location>
        <begin position="341"/>
        <end position="359"/>
    </location>
</feature>
<feature type="transmembrane region" description="Helical" evidence="6">
    <location>
        <begin position="257"/>
        <end position="276"/>
    </location>
</feature>
<proteinExistence type="predicted"/>
<keyword evidence="3 6" id="KW-0812">Transmembrane</keyword>
<feature type="transmembrane region" description="Helical" evidence="6">
    <location>
        <begin position="178"/>
        <end position="199"/>
    </location>
</feature>
<evidence type="ECO:0000313" key="8">
    <source>
        <dbReference type="Proteomes" id="UP000198122"/>
    </source>
</evidence>
<comment type="subcellular location">
    <subcellularLocation>
        <location evidence="1">Cell membrane</location>
        <topology evidence="1">Multi-pass membrane protein</topology>
    </subcellularLocation>
</comment>
<evidence type="ECO:0000313" key="7">
    <source>
        <dbReference type="EMBL" id="SNC71317.1"/>
    </source>
</evidence>
<evidence type="ECO:0000256" key="5">
    <source>
        <dbReference type="ARBA" id="ARBA00023136"/>
    </source>
</evidence>
<dbReference type="OrthoDB" id="5182677at2"/>
<gene>
    <name evidence="7" type="ORF">SAMN05445756_1426</name>
</gene>
<feature type="transmembrane region" description="Helical" evidence="6">
    <location>
        <begin position="102"/>
        <end position="130"/>
    </location>
</feature>
<dbReference type="Pfam" id="PF03706">
    <property type="entry name" value="LPG_synthase_TM"/>
    <property type="match status" value="1"/>
</dbReference>
<organism evidence="7 8">
    <name type="scientific">Kytococcus aerolatus</name>
    <dbReference type="NCBI Taxonomy" id="592308"/>
    <lineage>
        <taxon>Bacteria</taxon>
        <taxon>Bacillati</taxon>
        <taxon>Actinomycetota</taxon>
        <taxon>Actinomycetes</taxon>
        <taxon>Micrococcales</taxon>
        <taxon>Kytococcaceae</taxon>
        <taxon>Kytococcus</taxon>
    </lineage>
</organism>
<dbReference type="EMBL" id="FYEZ01000002">
    <property type="protein sequence ID" value="SNC71317.1"/>
    <property type="molecule type" value="Genomic_DNA"/>
</dbReference>
<evidence type="ECO:0000256" key="2">
    <source>
        <dbReference type="ARBA" id="ARBA00022475"/>
    </source>
</evidence>
<evidence type="ECO:0000256" key="4">
    <source>
        <dbReference type="ARBA" id="ARBA00022989"/>
    </source>
</evidence>
<dbReference type="Proteomes" id="UP000198122">
    <property type="component" value="Unassembled WGS sequence"/>
</dbReference>
<evidence type="ECO:0000256" key="6">
    <source>
        <dbReference type="SAM" id="Phobius"/>
    </source>
</evidence>
<feature type="transmembrane region" description="Helical" evidence="6">
    <location>
        <begin position="142"/>
        <end position="166"/>
    </location>
</feature>
<dbReference type="InterPro" id="IPR022791">
    <property type="entry name" value="L-PG_synthase/AglD"/>
</dbReference>
<feature type="transmembrane region" description="Helical" evidence="6">
    <location>
        <begin position="30"/>
        <end position="51"/>
    </location>
</feature>
<feature type="transmembrane region" description="Helical" evidence="6">
    <location>
        <begin position="205"/>
        <end position="222"/>
    </location>
</feature>
<reference evidence="7 8" key="1">
    <citation type="submission" date="2017-06" db="EMBL/GenBank/DDBJ databases">
        <authorList>
            <person name="Kim H.J."/>
            <person name="Triplett B.A."/>
        </authorList>
    </citation>
    <scope>NUCLEOTIDE SEQUENCE [LARGE SCALE GENOMIC DNA]</scope>
    <source>
        <strain evidence="7 8">DSM 22179</strain>
    </source>
</reference>
<protein>
    <submittedName>
        <fullName evidence="7">Uncharacterized membrane protein YbhN, UPF0104 family</fullName>
    </submittedName>
</protein>
<keyword evidence="4 6" id="KW-1133">Transmembrane helix</keyword>
<feature type="transmembrane region" description="Helical" evidence="6">
    <location>
        <begin position="71"/>
        <end position="90"/>
    </location>
</feature>
<accession>A0A212TZ81</accession>
<name>A0A212TZ81_9MICO</name>
<dbReference type="GO" id="GO:0005886">
    <property type="term" value="C:plasma membrane"/>
    <property type="evidence" value="ECO:0007669"/>
    <property type="project" value="UniProtKB-SubCell"/>
</dbReference>
<sequence>MNTPAAHPTGAHLSDEDLAPQGATLSPARIISAFLGLGIAGIIIVWGLPWIADTTWAQIGHQLARLTWTDIAWLTGLTTLGVLAYTLVMTGSIRGLRTHHAVISNLVGTMISTTFPLGGAVGVGATYAMFRSWGFNNKEVSSALTVIGVWNILGRAALPLIAAVWMMYEAVGQLPQQVVLSIGIGGGAGGVLLLGFVLAVASRRVAGGIGSFIGFFAAPFASRTGVTRQDVRGTALELREHLAATVRNGGWTMTAGMAGFLGIFAVVFWLCLRYMGVEVTPVQAFAAYAVGRLLTAFPITPGSMGVTETGALAVLLAGGAQPAAASAAVLLFSLFTNVLHVPAGLVAGAAWILTAGRAGRAPTDG</sequence>
<dbReference type="AlphaFoldDB" id="A0A212TZ81"/>
<evidence type="ECO:0000256" key="3">
    <source>
        <dbReference type="ARBA" id="ARBA00022692"/>
    </source>
</evidence>
<keyword evidence="5 6" id="KW-0472">Membrane</keyword>
<evidence type="ECO:0000256" key="1">
    <source>
        <dbReference type="ARBA" id="ARBA00004651"/>
    </source>
</evidence>
<keyword evidence="2" id="KW-1003">Cell membrane</keyword>
<keyword evidence="8" id="KW-1185">Reference proteome</keyword>